<evidence type="ECO:0000313" key="10">
    <source>
        <dbReference type="Proteomes" id="UP001172457"/>
    </source>
</evidence>
<dbReference type="Proteomes" id="UP001172457">
    <property type="component" value="Chromosome 3"/>
</dbReference>
<keyword evidence="1" id="KW-0808">Transferase</keyword>
<proteinExistence type="predicted"/>
<dbReference type="GO" id="GO:0003676">
    <property type="term" value="F:nucleic acid binding"/>
    <property type="evidence" value="ECO:0007669"/>
    <property type="project" value="InterPro"/>
</dbReference>
<dbReference type="GO" id="GO:0015074">
    <property type="term" value="P:DNA integration"/>
    <property type="evidence" value="ECO:0007669"/>
    <property type="project" value="InterPro"/>
</dbReference>
<evidence type="ECO:0000256" key="5">
    <source>
        <dbReference type="ARBA" id="ARBA00022801"/>
    </source>
</evidence>
<feature type="compositionally biased region" description="Low complexity" evidence="7">
    <location>
        <begin position="991"/>
        <end position="1002"/>
    </location>
</feature>
<protein>
    <recommendedName>
        <fullName evidence="8">Integrase catalytic domain-containing protein</fullName>
    </recommendedName>
</protein>
<feature type="region of interest" description="Disordered" evidence="7">
    <location>
        <begin position="1129"/>
        <end position="1172"/>
    </location>
</feature>
<keyword evidence="3" id="KW-0540">Nuclease</keyword>
<dbReference type="SUPFAM" id="SSF53098">
    <property type="entry name" value="Ribonuclease H-like"/>
    <property type="match status" value="1"/>
</dbReference>
<evidence type="ECO:0000256" key="1">
    <source>
        <dbReference type="ARBA" id="ARBA00022679"/>
    </source>
</evidence>
<keyword evidence="2" id="KW-0548">Nucleotidyltransferase</keyword>
<dbReference type="FunFam" id="3.30.70.270:FF:000020">
    <property type="entry name" value="Transposon Tf2-6 polyprotein-like Protein"/>
    <property type="match status" value="1"/>
</dbReference>
<dbReference type="FunFam" id="3.10.20.370:FF:000001">
    <property type="entry name" value="Retrovirus-related Pol polyprotein from transposon 17.6-like protein"/>
    <property type="match status" value="1"/>
</dbReference>
<dbReference type="InterPro" id="IPR041373">
    <property type="entry name" value="RT_RNaseH"/>
</dbReference>
<keyword evidence="5" id="KW-0378">Hydrolase</keyword>
<sequence length="1347" mass="152338">MSIFSDMLEQSMEVFMDDFSVYGISYENCLQNLERILKRCEETNLVLNWEKCHFMIKEGIVLRPLISKRGIEVDRAKLEVIEKLPEPTTVKGIRSFLGHAGFYRRFIKDFSKISKPLCLLLQQDHAFDFNEDCKTSFKILKTALVTAHVIITPDWSKPFEIICDASDWAVGAVLGQRQNKIFHSIYYSSKTLNSAQINYTTTEKELLAVVFAFEKFRSYLMGTKVIIHTDHAAIKYHISKKDAKPRLIRWVLLLQEFDLEIVDRKGVNNQVADHLSRLEKTDQTTGNADICEVFPDERILSAKPMSVPWFADIVNYLACGIIPKELNKNTKRKLIHDSRMYLWDDPFLFKICADQVIRRCIPKEETTEILHHCHSGPCGGHFGGNRTAAKVLQSGFFWPTLYHDAQIFVKKCDECQRSGNISQRNEMPLNGILEIELFDVWGIDFMGPFPISNNCAYILVAVDYVSKWVEAMDCHTNDARTVVKFLQKQIFTRFGTPRALISDEGTHFINNVLEEVLNKYDIQHRVATAYHPQTNGLAELSNRDIKGILSKVVKPNRKDWASKLDDAPWVYRTAYKTPIGKSPYKLFFGKACHLPLELEHKAYWAIKELNMSIDEAGNKRFLQICELDELRNSSYENAKLYKEKTKNGMIVKLFLNKSQQASKLKLFPGKLNSRWNATYQVAKVYPYGVVELIDPDKGTTFKVNGQRVETFYDPVALAQQPVEVVDLLWVQLSHAYMYLVGVRTIPSPLSLSLSLSEHRRREEKLLLYVRYPHRSITPATATQVLPHRRSSQEYTVALTVVPSSYQSSTWKCTSGNRSLTTTEDTCHRRNTSRRKQKGVTSKVSSVGGIKGTVIAVDGGDIRPQSDGRGGRIRRFVAKPPLPPSRPSRQPFRLPSIIRQPPQQPLLSQPPLTIQLPPHPTPPLPLPRPSSTPPQASRMNKGKASATEVESDDSSSSPLANATVYGRWVQREPKTRSMDVLLEVAQIINRASSGGHPGSSHSGEQLRRTNHCSGEVKPEPIMDRPNPNLDLTISQPTGTQVFGSNHHSAEISHVAYSISPPPGFPHAYYHQLPQNQTPTVCVLNQQGEPILDHPNTYPPFLHLHPIYPPTENHHEPPTATIHRPTLVHSTTTANQIQVKREVESAPKDSRKPIKTYKRKRTSRGPRSPQPQVNVTVVNQGQHQSMHTGGEGSSRRGAWTRVGKGVMPPSDFQGPQTRAQCASASTSSQDILSAVPGPYHLDWVRDFYTEVSVTSGFQIIVRGAPVDYSPESFNTMLGLPPPRSLRYEELMAHTSDSDLSDILKTIAIEGTTWEIRGRKTYFKSKNLKPIAGIWSFFVRHTLMPARKDT</sequence>
<evidence type="ECO:0000256" key="4">
    <source>
        <dbReference type="ARBA" id="ARBA00022759"/>
    </source>
</evidence>
<dbReference type="EMBL" id="JARYMX010000003">
    <property type="protein sequence ID" value="KAJ9556672.1"/>
    <property type="molecule type" value="Genomic_DNA"/>
</dbReference>
<evidence type="ECO:0000256" key="2">
    <source>
        <dbReference type="ARBA" id="ARBA00022695"/>
    </source>
</evidence>
<evidence type="ECO:0000256" key="6">
    <source>
        <dbReference type="ARBA" id="ARBA00022918"/>
    </source>
</evidence>
<dbReference type="GO" id="GO:0004519">
    <property type="term" value="F:endonuclease activity"/>
    <property type="evidence" value="ECO:0007669"/>
    <property type="project" value="UniProtKB-KW"/>
</dbReference>
<feature type="region of interest" description="Disordered" evidence="7">
    <location>
        <begin position="990"/>
        <end position="1027"/>
    </location>
</feature>
<feature type="region of interest" description="Disordered" evidence="7">
    <location>
        <begin position="812"/>
        <end position="958"/>
    </location>
</feature>
<dbReference type="Pfam" id="PF00665">
    <property type="entry name" value="rve"/>
    <property type="match status" value="1"/>
</dbReference>
<dbReference type="InterPro" id="IPR001584">
    <property type="entry name" value="Integrase_cat-core"/>
</dbReference>
<feature type="compositionally biased region" description="Basic and acidic residues" evidence="7">
    <location>
        <begin position="1137"/>
        <end position="1150"/>
    </location>
</feature>
<evidence type="ECO:0000256" key="7">
    <source>
        <dbReference type="SAM" id="MobiDB-lite"/>
    </source>
</evidence>
<feature type="compositionally biased region" description="Basic residues" evidence="7">
    <location>
        <begin position="828"/>
        <end position="837"/>
    </location>
</feature>
<dbReference type="InterPro" id="IPR043502">
    <property type="entry name" value="DNA/RNA_pol_sf"/>
</dbReference>
<dbReference type="InterPro" id="IPR050951">
    <property type="entry name" value="Retrovirus_Pol_polyprotein"/>
</dbReference>
<accession>A0AA38WCS6</accession>
<organism evidence="9 10">
    <name type="scientific">Centaurea solstitialis</name>
    <name type="common">yellow star-thistle</name>
    <dbReference type="NCBI Taxonomy" id="347529"/>
    <lineage>
        <taxon>Eukaryota</taxon>
        <taxon>Viridiplantae</taxon>
        <taxon>Streptophyta</taxon>
        <taxon>Embryophyta</taxon>
        <taxon>Tracheophyta</taxon>
        <taxon>Spermatophyta</taxon>
        <taxon>Magnoliopsida</taxon>
        <taxon>eudicotyledons</taxon>
        <taxon>Gunneridae</taxon>
        <taxon>Pentapetalae</taxon>
        <taxon>asterids</taxon>
        <taxon>campanulids</taxon>
        <taxon>Asterales</taxon>
        <taxon>Asteraceae</taxon>
        <taxon>Carduoideae</taxon>
        <taxon>Cardueae</taxon>
        <taxon>Centaureinae</taxon>
        <taxon>Centaurea</taxon>
    </lineage>
</organism>
<gene>
    <name evidence="9" type="ORF">OSB04_011286</name>
</gene>
<dbReference type="CDD" id="cd09274">
    <property type="entry name" value="RNase_HI_RT_Ty3"/>
    <property type="match status" value="1"/>
</dbReference>
<feature type="domain" description="Integrase catalytic" evidence="8">
    <location>
        <begin position="424"/>
        <end position="591"/>
    </location>
</feature>
<name>A0AA38WCS6_9ASTR</name>
<dbReference type="PROSITE" id="PS50994">
    <property type="entry name" value="INTEGRASE"/>
    <property type="match status" value="1"/>
</dbReference>
<feature type="compositionally biased region" description="Basic and acidic residues" evidence="7">
    <location>
        <begin position="859"/>
        <end position="869"/>
    </location>
</feature>
<comment type="caution">
    <text evidence="9">The sequence shown here is derived from an EMBL/GenBank/DDBJ whole genome shotgun (WGS) entry which is preliminary data.</text>
</comment>
<feature type="compositionally biased region" description="Pro residues" evidence="7">
    <location>
        <begin position="916"/>
        <end position="931"/>
    </location>
</feature>
<dbReference type="PANTHER" id="PTHR37984:SF5">
    <property type="entry name" value="PROTEIN NYNRIN-LIKE"/>
    <property type="match status" value="1"/>
</dbReference>
<evidence type="ECO:0000313" key="9">
    <source>
        <dbReference type="EMBL" id="KAJ9556672.1"/>
    </source>
</evidence>
<dbReference type="Gene3D" id="3.30.420.10">
    <property type="entry name" value="Ribonuclease H-like superfamily/Ribonuclease H"/>
    <property type="match status" value="1"/>
</dbReference>
<dbReference type="InterPro" id="IPR041588">
    <property type="entry name" value="Integrase_H2C2"/>
</dbReference>
<dbReference type="Pfam" id="PF17921">
    <property type="entry name" value="Integrase_H2C2"/>
    <property type="match status" value="1"/>
</dbReference>
<feature type="compositionally biased region" description="Low complexity" evidence="7">
    <location>
        <begin position="886"/>
        <end position="915"/>
    </location>
</feature>
<dbReference type="Gene3D" id="1.10.340.70">
    <property type="match status" value="1"/>
</dbReference>
<dbReference type="InterPro" id="IPR036397">
    <property type="entry name" value="RNaseH_sf"/>
</dbReference>
<dbReference type="Pfam" id="PF20167">
    <property type="entry name" value="Transposase_32"/>
    <property type="match status" value="1"/>
</dbReference>
<dbReference type="Gene3D" id="3.30.70.270">
    <property type="match status" value="2"/>
</dbReference>
<dbReference type="InterPro" id="IPR012337">
    <property type="entry name" value="RNaseH-like_sf"/>
</dbReference>
<dbReference type="InterPro" id="IPR046796">
    <property type="entry name" value="Transposase_32_dom"/>
</dbReference>
<evidence type="ECO:0000256" key="3">
    <source>
        <dbReference type="ARBA" id="ARBA00022722"/>
    </source>
</evidence>
<dbReference type="PANTHER" id="PTHR37984">
    <property type="entry name" value="PROTEIN CBG26694"/>
    <property type="match status" value="1"/>
</dbReference>
<keyword evidence="4" id="KW-0255">Endonuclease</keyword>
<feature type="compositionally biased region" description="Basic residues" evidence="7">
    <location>
        <begin position="1151"/>
        <end position="1162"/>
    </location>
</feature>
<keyword evidence="6" id="KW-0695">RNA-directed DNA polymerase</keyword>
<feature type="compositionally biased region" description="Polar residues" evidence="7">
    <location>
        <begin position="812"/>
        <end position="823"/>
    </location>
</feature>
<keyword evidence="10" id="KW-1185">Reference proteome</keyword>
<evidence type="ECO:0000259" key="8">
    <source>
        <dbReference type="PROSITE" id="PS50994"/>
    </source>
</evidence>
<dbReference type="SUPFAM" id="SSF56672">
    <property type="entry name" value="DNA/RNA polymerases"/>
    <property type="match status" value="1"/>
</dbReference>
<reference evidence="9" key="1">
    <citation type="submission" date="2023-03" db="EMBL/GenBank/DDBJ databases">
        <title>Chromosome-scale reference genome and RAD-based genetic map of yellow starthistle (Centaurea solstitialis) reveal putative structural variation and QTLs associated with invader traits.</title>
        <authorList>
            <person name="Reatini B."/>
            <person name="Cang F.A."/>
            <person name="Jiang Q."/>
            <person name="Mckibben M.T.W."/>
            <person name="Barker M.S."/>
            <person name="Rieseberg L.H."/>
            <person name="Dlugosch K.M."/>
        </authorList>
    </citation>
    <scope>NUCLEOTIDE SEQUENCE</scope>
    <source>
        <strain evidence="9">CAN-66</strain>
        <tissue evidence="9">Leaf</tissue>
    </source>
</reference>
<dbReference type="GO" id="GO:0003964">
    <property type="term" value="F:RNA-directed DNA polymerase activity"/>
    <property type="evidence" value="ECO:0007669"/>
    <property type="project" value="UniProtKB-KW"/>
</dbReference>
<dbReference type="Pfam" id="PF17917">
    <property type="entry name" value="RT_RNaseH"/>
    <property type="match status" value="1"/>
</dbReference>
<dbReference type="InterPro" id="IPR043128">
    <property type="entry name" value="Rev_trsase/Diguanyl_cyclase"/>
</dbReference>
<dbReference type="GO" id="GO:0016787">
    <property type="term" value="F:hydrolase activity"/>
    <property type="evidence" value="ECO:0007669"/>
    <property type="project" value="UniProtKB-KW"/>
</dbReference>